<dbReference type="Pfam" id="PF21180">
    <property type="entry name" value="TOP6A-Spo11_Toprim"/>
    <property type="match status" value="1"/>
</dbReference>
<feature type="domain" description="Topoisomerase 6 subunit A/Spo11 TOPRIM" evidence="1">
    <location>
        <begin position="1"/>
        <end position="115"/>
    </location>
</feature>
<sequence>MKTELMLPVFALMDSDPYGLKILSGYDLTTPGIKWLGIRSSDLDKYEISEQCRLRMTEHDIKVAKDLLEEDFIKKNPAWVDELNLMLKTKQKAEIQALSSFRFQYLSETYLPLKLKQQDWI</sequence>
<keyword evidence="3" id="KW-1185">Reference proteome</keyword>
<dbReference type="GO" id="GO:0003918">
    <property type="term" value="F:DNA topoisomerase type II (double strand cut, ATP-hydrolyzing) activity"/>
    <property type="evidence" value="ECO:0007669"/>
    <property type="project" value="InterPro"/>
</dbReference>
<organism evidence="2 3">
    <name type="scientific">Corchorus olitorius</name>
    <dbReference type="NCBI Taxonomy" id="93759"/>
    <lineage>
        <taxon>Eukaryota</taxon>
        <taxon>Viridiplantae</taxon>
        <taxon>Streptophyta</taxon>
        <taxon>Embryophyta</taxon>
        <taxon>Tracheophyta</taxon>
        <taxon>Spermatophyta</taxon>
        <taxon>Magnoliopsida</taxon>
        <taxon>eudicotyledons</taxon>
        <taxon>Gunneridae</taxon>
        <taxon>Pentapetalae</taxon>
        <taxon>rosids</taxon>
        <taxon>malvids</taxon>
        <taxon>Malvales</taxon>
        <taxon>Malvaceae</taxon>
        <taxon>Grewioideae</taxon>
        <taxon>Apeibeae</taxon>
        <taxon>Corchorus</taxon>
    </lineage>
</organism>
<dbReference type="GO" id="GO:0007131">
    <property type="term" value="P:reciprocal meiotic recombination"/>
    <property type="evidence" value="ECO:0007669"/>
    <property type="project" value="TreeGrafter"/>
</dbReference>
<dbReference type="Gene3D" id="3.40.1360.10">
    <property type="match status" value="1"/>
</dbReference>
<reference evidence="3" key="1">
    <citation type="submission" date="2013-09" db="EMBL/GenBank/DDBJ databases">
        <title>Corchorus olitorius genome sequencing.</title>
        <authorList>
            <person name="Alam M."/>
            <person name="Haque M.S."/>
            <person name="Islam M.S."/>
            <person name="Emdad E.M."/>
            <person name="Islam M.M."/>
            <person name="Ahmed B."/>
            <person name="Halim A."/>
            <person name="Hossen Q.M.M."/>
            <person name="Hossain M.Z."/>
            <person name="Ahmed R."/>
            <person name="Khan M.M."/>
            <person name="Islam R."/>
            <person name="Rashid M.M."/>
            <person name="Khan S.A."/>
            <person name="Rahman M.S."/>
            <person name="Alam M."/>
            <person name="Yahiya A.S."/>
            <person name="Khan M.S."/>
            <person name="Azam M.S."/>
            <person name="Haque T."/>
            <person name="Lashkar M.Z.H."/>
            <person name="Akhand A.I."/>
            <person name="Morshed G."/>
            <person name="Roy S."/>
            <person name="Uddin K.S."/>
            <person name="Rabeya T."/>
            <person name="Hossain A.S."/>
            <person name="Chowdhury A."/>
            <person name="Snigdha A.R."/>
            <person name="Mortoza M.S."/>
            <person name="Matin S.A."/>
            <person name="Hoque S.M.E."/>
            <person name="Islam M.K."/>
            <person name="Roy D.K."/>
            <person name="Haider R."/>
            <person name="Moosa M.M."/>
            <person name="Elias S.M."/>
            <person name="Hasan A.M."/>
            <person name="Jahan S."/>
            <person name="Shafiuddin M."/>
            <person name="Mahmood N."/>
            <person name="Shommy N.S."/>
        </authorList>
    </citation>
    <scope>NUCLEOTIDE SEQUENCE [LARGE SCALE GENOMIC DNA]</scope>
    <source>
        <strain evidence="3">cv. O-4</strain>
    </source>
</reference>
<protein>
    <submittedName>
        <fullName evidence="2">Spo11/DNA topoisomerase VI, subunit A</fullName>
    </submittedName>
</protein>
<dbReference type="EMBL" id="AWUE01017900">
    <property type="protein sequence ID" value="OMO83995.1"/>
    <property type="molecule type" value="Genomic_DNA"/>
</dbReference>
<evidence type="ECO:0000313" key="2">
    <source>
        <dbReference type="EMBL" id="OMO83995.1"/>
    </source>
</evidence>
<dbReference type="PANTHER" id="PTHR10848">
    <property type="entry name" value="MEIOTIC RECOMBINATION PROTEIN SPO11"/>
    <property type="match status" value="1"/>
</dbReference>
<dbReference type="SUPFAM" id="SSF56726">
    <property type="entry name" value="DNA topoisomerase IV, alpha subunit"/>
    <property type="match status" value="1"/>
</dbReference>
<dbReference type="InterPro" id="IPR034136">
    <property type="entry name" value="TOPRIM_Topo6A/Spo11"/>
</dbReference>
<gene>
    <name evidence="2" type="ORF">COLO4_22275</name>
</gene>
<proteinExistence type="predicted"/>
<dbReference type="GO" id="GO:0000228">
    <property type="term" value="C:nuclear chromosome"/>
    <property type="evidence" value="ECO:0007669"/>
    <property type="project" value="TreeGrafter"/>
</dbReference>
<dbReference type="GO" id="GO:0003677">
    <property type="term" value="F:DNA binding"/>
    <property type="evidence" value="ECO:0007669"/>
    <property type="project" value="InterPro"/>
</dbReference>
<dbReference type="AlphaFoldDB" id="A0A1R3IN37"/>
<dbReference type="InterPro" id="IPR002815">
    <property type="entry name" value="Spo11/TopoVI_A"/>
</dbReference>
<dbReference type="STRING" id="93759.A0A1R3IN37"/>
<evidence type="ECO:0000259" key="1">
    <source>
        <dbReference type="Pfam" id="PF21180"/>
    </source>
</evidence>
<accession>A0A1R3IN37</accession>
<dbReference type="GO" id="GO:0000706">
    <property type="term" value="P:meiotic DNA double-strand break processing"/>
    <property type="evidence" value="ECO:0007669"/>
    <property type="project" value="TreeGrafter"/>
</dbReference>
<dbReference type="InterPro" id="IPR036078">
    <property type="entry name" value="Spo11/TopoVI_A_sf"/>
</dbReference>
<name>A0A1R3IN37_9ROSI</name>
<dbReference type="CDD" id="cd00223">
    <property type="entry name" value="TOPRIM_TopoIIB_SPO"/>
    <property type="match status" value="1"/>
</dbReference>
<dbReference type="GO" id="GO:0042138">
    <property type="term" value="P:meiotic DNA double-strand break formation"/>
    <property type="evidence" value="ECO:0007669"/>
    <property type="project" value="TreeGrafter"/>
</dbReference>
<dbReference type="OrthoDB" id="5377392at2759"/>
<evidence type="ECO:0000313" key="3">
    <source>
        <dbReference type="Proteomes" id="UP000187203"/>
    </source>
</evidence>
<comment type="caution">
    <text evidence="2">The sequence shown here is derived from an EMBL/GenBank/DDBJ whole genome shotgun (WGS) entry which is preliminary data.</text>
</comment>
<dbReference type="Proteomes" id="UP000187203">
    <property type="component" value="Unassembled WGS sequence"/>
</dbReference>
<dbReference type="PANTHER" id="PTHR10848:SF4">
    <property type="entry name" value="DNA TOPOISOMERASE 6 SUBUNIT A"/>
    <property type="match status" value="1"/>
</dbReference>